<dbReference type="NCBIfam" id="NF008702">
    <property type="entry name" value="PRK11713.6-1"/>
    <property type="match status" value="1"/>
</dbReference>
<feature type="domain" description="Ribosomal RNA small subunit methyltransferase E PUA-like" evidence="12">
    <location>
        <begin position="16"/>
        <end position="62"/>
    </location>
</feature>
<evidence type="ECO:0000256" key="9">
    <source>
        <dbReference type="ARBA" id="ARBA00047944"/>
    </source>
</evidence>
<dbReference type="NCBIfam" id="TIGR00046">
    <property type="entry name" value="RsmE family RNA methyltransferase"/>
    <property type="match status" value="1"/>
</dbReference>
<dbReference type="PANTHER" id="PTHR30027:SF3">
    <property type="entry name" value="16S RRNA (URACIL(1498)-N(3))-METHYLTRANSFERASE"/>
    <property type="match status" value="1"/>
</dbReference>
<reference evidence="13 14" key="1">
    <citation type="journal article" date="2012" name="J. Bacteriol.">
        <title>Draft Genome Sequence of Cecembia lonarensis Strain LW9T, Isolated from Lonar Lake, a Haloalkaline Lake in India.</title>
        <authorList>
            <person name="Shivaji S."/>
            <person name="Ara S."/>
            <person name="Singh A."/>
            <person name="Pinnaka A.K."/>
        </authorList>
    </citation>
    <scope>NUCLEOTIDE SEQUENCE [LARGE SCALE GENOMIC DNA]</scope>
    <source>
        <strain evidence="13 14">LW9</strain>
    </source>
</reference>
<comment type="caution">
    <text evidence="13">The sequence shown here is derived from an EMBL/GenBank/DDBJ whole genome shotgun (WGS) entry which is preliminary data.</text>
</comment>
<dbReference type="GO" id="GO:0070475">
    <property type="term" value="P:rRNA base methylation"/>
    <property type="evidence" value="ECO:0007669"/>
    <property type="project" value="TreeGrafter"/>
</dbReference>
<dbReference type="GO" id="GO:0005737">
    <property type="term" value="C:cytoplasm"/>
    <property type="evidence" value="ECO:0007669"/>
    <property type="project" value="UniProtKB-SubCell"/>
</dbReference>
<dbReference type="InterPro" id="IPR046886">
    <property type="entry name" value="RsmE_MTase_dom"/>
</dbReference>
<dbReference type="GO" id="GO:0070042">
    <property type="term" value="F:rRNA (uridine-N3-)-methyltransferase activity"/>
    <property type="evidence" value="ECO:0007669"/>
    <property type="project" value="TreeGrafter"/>
</dbReference>
<protein>
    <recommendedName>
        <fullName evidence="10">Ribosomal RNA small subunit methyltransferase E</fullName>
        <ecNumber evidence="10">2.1.1.193</ecNumber>
    </recommendedName>
</protein>
<dbReference type="InterPro" id="IPR015947">
    <property type="entry name" value="PUA-like_sf"/>
</dbReference>
<evidence type="ECO:0000256" key="7">
    <source>
        <dbReference type="ARBA" id="ARBA00022691"/>
    </source>
</evidence>
<keyword evidence="6 10" id="KW-0808">Transferase</keyword>
<dbReference type="Proteomes" id="UP000004478">
    <property type="component" value="Unassembled WGS sequence"/>
</dbReference>
<organism evidence="13 14">
    <name type="scientific">Cecembia lonarensis (strain CCUG 58316 / KCTC 22772 / LW9)</name>
    <dbReference type="NCBI Taxonomy" id="1225176"/>
    <lineage>
        <taxon>Bacteria</taxon>
        <taxon>Pseudomonadati</taxon>
        <taxon>Bacteroidota</taxon>
        <taxon>Cytophagia</taxon>
        <taxon>Cytophagales</taxon>
        <taxon>Cyclobacteriaceae</taxon>
        <taxon>Cecembia</taxon>
    </lineage>
</organism>
<comment type="function">
    <text evidence="8 10">Specifically methylates the N3 position of the uracil ring of uridine 1498 (m3U1498) in 16S rRNA. Acts on the fully assembled 30S ribosomal subunit.</text>
</comment>
<keyword evidence="7 10" id="KW-0949">S-adenosyl-L-methionine</keyword>
<dbReference type="PATRIC" id="fig|1225176.3.peg.3515"/>
<evidence type="ECO:0000256" key="4">
    <source>
        <dbReference type="ARBA" id="ARBA00022552"/>
    </source>
</evidence>
<dbReference type="PIRSF" id="PIRSF015601">
    <property type="entry name" value="MTase_slr0722"/>
    <property type="match status" value="1"/>
</dbReference>
<keyword evidence="5 10" id="KW-0489">Methyltransferase</keyword>
<dbReference type="InterPro" id="IPR029028">
    <property type="entry name" value="Alpha/beta_knot_MTases"/>
</dbReference>
<dbReference type="OrthoDB" id="9815641at2"/>
<evidence type="ECO:0000256" key="1">
    <source>
        <dbReference type="ARBA" id="ARBA00004496"/>
    </source>
</evidence>
<dbReference type="AlphaFoldDB" id="K1L7I4"/>
<evidence type="ECO:0000313" key="14">
    <source>
        <dbReference type="Proteomes" id="UP000004478"/>
    </source>
</evidence>
<dbReference type="EMBL" id="AMGM01000071">
    <property type="protein sequence ID" value="EKB48087.1"/>
    <property type="molecule type" value="Genomic_DNA"/>
</dbReference>
<dbReference type="Pfam" id="PF20260">
    <property type="entry name" value="PUA_4"/>
    <property type="match status" value="1"/>
</dbReference>
<dbReference type="Gene3D" id="3.40.1280.10">
    <property type="match status" value="1"/>
</dbReference>
<evidence type="ECO:0000256" key="3">
    <source>
        <dbReference type="ARBA" id="ARBA00022490"/>
    </source>
</evidence>
<evidence type="ECO:0000256" key="2">
    <source>
        <dbReference type="ARBA" id="ARBA00005528"/>
    </source>
</evidence>
<keyword evidence="4 10" id="KW-0698">rRNA processing</keyword>
<evidence type="ECO:0000259" key="11">
    <source>
        <dbReference type="Pfam" id="PF04452"/>
    </source>
</evidence>
<evidence type="ECO:0000256" key="8">
    <source>
        <dbReference type="ARBA" id="ARBA00025699"/>
    </source>
</evidence>
<dbReference type="InterPro" id="IPR029026">
    <property type="entry name" value="tRNA_m1G_MTases_N"/>
</dbReference>
<comment type="similarity">
    <text evidence="2 10">Belongs to the RNA methyltransferase RsmE family.</text>
</comment>
<dbReference type="InterPro" id="IPR006700">
    <property type="entry name" value="RsmE"/>
</dbReference>
<evidence type="ECO:0000256" key="6">
    <source>
        <dbReference type="ARBA" id="ARBA00022679"/>
    </source>
</evidence>
<comment type="catalytic activity">
    <reaction evidence="9 10">
        <text>uridine(1498) in 16S rRNA + S-adenosyl-L-methionine = N(3)-methyluridine(1498) in 16S rRNA + S-adenosyl-L-homocysteine + H(+)</text>
        <dbReference type="Rhea" id="RHEA:42920"/>
        <dbReference type="Rhea" id="RHEA-COMP:10283"/>
        <dbReference type="Rhea" id="RHEA-COMP:10284"/>
        <dbReference type="ChEBI" id="CHEBI:15378"/>
        <dbReference type="ChEBI" id="CHEBI:57856"/>
        <dbReference type="ChEBI" id="CHEBI:59789"/>
        <dbReference type="ChEBI" id="CHEBI:65315"/>
        <dbReference type="ChEBI" id="CHEBI:74502"/>
        <dbReference type="EC" id="2.1.1.193"/>
    </reaction>
</comment>
<dbReference type="PANTHER" id="PTHR30027">
    <property type="entry name" value="RIBOSOMAL RNA SMALL SUBUNIT METHYLTRANSFERASE E"/>
    <property type="match status" value="1"/>
</dbReference>
<evidence type="ECO:0000256" key="5">
    <source>
        <dbReference type="ARBA" id="ARBA00022603"/>
    </source>
</evidence>
<sequence>MQLFYHENIKEDSFFLEQEESKHLIKVLRKKLGDKVNFTDGNGCLFLGTITDASPKKTKIQIDQRHFIPQDDYFIHLAICPTKNAERMEWMVEKATEIGVHEITFMVSEHSERPNLKMDRLEKKLIAACKQSLKTRFPKINPIRDMQELVMDKTFDEYQRFIAYVDKENDRHLFEKVEKDRAYIILIGPEGDFSDQEIQLAFDHHFLPCSLGKSRLRSETAGLAAIHTLQLVNNLKNI</sequence>
<keyword evidence="14" id="KW-1185">Reference proteome</keyword>
<dbReference type="Gene3D" id="2.40.240.20">
    <property type="entry name" value="Hypothetical PUA domain-like, domain 1"/>
    <property type="match status" value="1"/>
</dbReference>
<gene>
    <name evidence="13" type="primary">rsmE</name>
    <name evidence="13" type="ORF">B879_03314</name>
</gene>
<evidence type="ECO:0000256" key="10">
    <source>
        <dbReference type="PIRNR" id="PIRNR015601"/>
    </source>
</evidence>
<dbReference type="CDD" id="cd18084">
    <property type="entry name" value="RsmE-like"/>
    <property type="match status" value="1"/>
</dbReference>
<evidence type="ECO:0000259" key="12">
    <source>
        <dbReference type="Pfam" id="PF20260"/>
    </source>
</evidence>
<name>K1L7I4_CECL9</name>
<dbReference type="EC" id="2.1.1.193" evidence="10"/>
<dbReference type="Pfam" id="PF04452">
    <property type="entry name" value="Methyltrans_RNA"/>
    <property type="match status" value="1"/>
</dbReference>
<dbReference type="RefSeq" id="WP_009186332.1">
    <property type="nucleotide sequence ID" value="NZ_AMGM01000071.1"/>
</dbReference>
<dbReference type="SUPFAM" id="SSF75217">
    <property type="entry name" value="alpha/beta knot"/>
    <property type="match status" value="1"/>
</dbReference>
<dbReference type="InterPro" id="IPR046887">
    <property type="entry name" value="RsmE_PUA-like"/>
</dbReference>
<comment type="subcellular location">
    <subcellularLocation>
        <location evidence="1 10">Cytoplasm</location>
    </subcellularLocation>
</comment>
<dbReference type="SUPFAM" id="SSF88697">
    <property type="entry name" value="PUA domain-like"/>
    <property type="match status" value="1"/>
</dbReference>
<feature type="domain" description="Ribosomal RNA small subunit methyltransferase E methyltransferase" evidence="11">
    <location>
        <begin position="74"/>
        <end position="230"/>
    </location>
</feature>
<accession>K1L7I4</accession>
<proteinExistence type="inferred from homology"/>
<keyword evidence="3 10" id="KW-0963">Cytoplasm</keyword>
<evidence type="ECO:0000313" key="13">
    <source>
        <dbReference type="EMBL" id="EKB48087.1"/>
    </source>
</evidence>